<feature type="domain" description="TM2" evidence="6">
    <location>
        <begin position="43"/>
        <end position="88"/>
    </location>
</feature>
<accession>A0A3M9MNN3</accession>
<name>A0A3M9MNN3_9BACT</name>
<gene>
    <name evidence="7" type="ORF">EFA69_13270</name>
</gene>
<dbReference type="InterPro" id="IPR050932">
    <property type="entry name" value="TM2D1-3-like"/>
</dbReference>
<evidence type="ECO:0000256" key="3">
    <source>
        <dbReference type="ARBA" id="ARBA00022989"/>
    </source>
</evidence>
<feature type="transmembrane region" description="Helical" evidence="5">
    <location>
        <begin position="70"/>
        <end position="88"/>
    </location>
</feature>
<organism evidence="7 8">
    <name type="scientific">Rufibacter immobilis</name>
    <dbReference type="NCBI Taxonomy" id="1348778"/>
    <lineage>
        <taxon>Bacteria</taxon>
        <taxon>Pseudomonadati</taxon>
        <taxon>Bacteroidota</taxon>
        <taxon>Cytophagia</taxon>
        <taxon>Cytophagales</taxon>
        <taxon>Hymenobacteraceae</taxon>
        <taxon>Rufibacter</taxon>
    </lineage>
</organism>
<comment type="subcellular location">
    <subcellularLocation>
        <location evidence="1">Membrane</location>
        <topology evidence="1">Multi-pass membrane protein</topology>
    </subcellularLocation>
</comment>
<dbReference type="AlphaFoldDB" id="A0A3M9MNN3"/>
<dbReference type="Proteomes" id="UP000271010">
    <property type="component" value="Unassembled WGS sequence"/>
</dbReference>
<dbReference type="PANTHER" id="PTHR21016:SF25">
    <property type="entry name" value="TM2 DOMAIN-CONTAINING PROTEIN DDB_G0277895-RELATED"/>
    <property type="match status" value="1"/>
</dbReference>
<evidence type="ECO:0000256" key="1">
    <source>
        <dbReference type="ARBA" id="ARBA00004141"/>
    </source>
</evidence>
<keyword evidence="3 5" id="KW-1133">Transmembrane helix</keyword>
<dbReference type="PANTHER" id="PTHR21016">
    <property type="entry name" value="BETA-AMYLOID BINDING PROTEIN-RELATED"/>
    <property type="match status" value="1"/>
</dbReference>
<evidence type="ECO:0000259" key="6">
    <source>
        <dbReference type="Pfam" id="PF05154"/>
    </source>
</evidence>
<keyword evidence="2 5" id="KW-0812">Transmembrane</keyword>
<dbReference type="Pfam" id="PF05154">
    <property type="entry name" value="TM2"/>
    <property type="match status" value="1"/>
</dbReference>
<evidence type="ECO:0000256" key="2">
    <source>
        <dbReference type="ARBA" id="ARBA00022692"/>
    </source>
</evidence>
<reference evidence="7 8" key="1">
    <citation type="submission" date="2018-11" db="EMBL/GenBank/DDBJ databases">
        <title>Rufibacter latericius sp. nov., isolated from water in Baiyang Lake.</title>
        <authorList>
            <person name="Yang Y."/>
        </authorList>
    </citation>
    <scope>NUCLEOTIDE SEQUENCE [LARGE SCALE GENOMIC DNA]</scope>
    <source>
        <strain evidence="7 8">MCC P1</strain>
    </source>
</reference>
<dbReference type="InterPro" id="IPR007829">
    <property type="entry name" value="TM2"/>
</dbReference>
<evidence type="ECO:0000313" key="8">
    <source>
        <dbReference type="Proteomes" id="UP000271010"/>
    </source>
</evidence>
<dbReference type="EMBL" id="RJJE01000017">
    <property type="protein sequence ID" value="RNI27140.1"/>
    <property type="molecule type" value="Genomic_DNA"/>
</dbReference>
<proteinExistence type="predicted"/>
<evidence type="ECO:0000256" key="4">
    <source>
        <dbReference type="ARBA" id="ARBA00023136"/>
    </source>
</evidence>
<protein>
    <submittedName>
        <fullName evidence="7">TM2 domain-containing protein</fullName>
    </submittedName>
</protein>
<keyword evidence="8" id="KW-1185">Reference proteome</keyword>
<sequence>MGAASSILPTSFLQQLPYTAQVDLPNLPPQIQNDFFSQYVQRKKSTGFAYLLWVIFGLHYAYVNRWGLQFLFWITAGGLGIWWFIDLFRIPSVVRRYNETLALQCLATIRMAHRV</sequence>
<comment type="caution">
    <text evidence="7">The sequence shown here is derived from an EMBL/GenBank/DDBJ whole genome shotgun (WGS) entry which is preliminary data.</text>
</comment>
<evidence type="ECO:0000313" key="7">
    <source>
        <dbReference type="EMBL" id="RNI27140.1"/>
    </source>
</evidence>
<dbReference type="OrthoDB" id="9816361at2"/>
<feature type="transmembrane region" description="Helical" evidence="5">
    <location>
        <begin position="47"/>
        <end position="64"/>
    </location>
</feature>
<evidence type="ECO:0000256" key="5">
    <source>
        <dbReference type="SAM" id="Phobius"/>
    </source>
</evidence>
<dbReference type="GO" id="GO:0016020">
    <property type="term" value="C:membrane"/>
    <property type="evidence" value="ECO:0007669"/>
    <property type="project" value="UniProtKB-SubCell"/>
</dbReference>
<keyword evidence="4 5" id="KW-0472">Membrane</keyword>